<protein>
    <submittedName>
        <fullName evidence="1">Uncharacterized protein</fullName>
    </submittedName>
</protein>
<reference evidence="1" key="1">
    <citation type="journal article" date="2021" name="New Phytol.">
        <title>Evolutionary innovations through gain and loss of genes in the ectomycorrhizal Boletales.</title>
        <authorList>
            <person name="Wu G."/>
            <person name="Miyauchi S."/>
            <person name="Morin E."/>
            <person name="Kuo A."/>
            <person name="Drula E."/>
            <person name="Varga T."/>
            <person name="Kohler A."/>
            <person name="Feng B."/>
            <person name="Cao Y."/>
            <person name="Lipzen A."/>
            <person name="Daum C."/>
            <person name="Hundley H."/>
            <person name="Pangilinan J."/>
            <person name="Johnson J."/>
            <person name="Barry K."/>
            <person name="LaButti K."/>
            <person name="Ng V."/>
            <person name="Ahrendt S."/>
            <person name="Min B."/>
            <person name="Choi I.G."/>
            <person name="Park H."/>
            <person name="Plett J.M."/>
            <person name="Magnuson J."/>
            <person name="Spatafora J.W."/>
            <person name="Nagy L.G."/>
            <person name="Henrissat B."/>
            <person name="Grigoriev I.V."/>
            <person name="Yang Z.L."/>
            <person name="Xu J."/>
            <person name="Martin F.M."/>
        </authorList>
    </citation>
    <scope>NUCLEOTIDE SEQUENCE</scope>
    <source>
        <strain evidence="1">KUC20120723A-06</strain>
    </source>
</reference>
<name>A0ACB8B4D5_9AGAM</name>
<evidence type="ECO:0000313" key="2">
    <source>
        <dbReference type="Proteomes" id="UP000790709"/>
    </source>
</evidence>
<comment type="caution">
    <text evidence="1">The sequence shown here is derived from an EMBL/GenBank/DDBJ whole genome shotgun (WGS) entry which is preliminary data.</text>
</comment>
<dbReference type="Proteomes" id="UP000790709">
    <property type="component" value="Unassembled WGS sequence"/>
</dbReference>
<evidence type="ECO:0000313" key="1">
    <source>
        <dbReference type="EMBL" id="KAH7920512.1"/>
    </source>
</evidence>
<keyword evidence="2" id="KW-1185">Reference proteome</keyword>
<gene>
    <name evidence="1" type="ORF">BV22DRAFT_1039788</name>
</gene>
<accession>A0ACB8B4D5</accession>
<dbReference type="EMBL" id="MU266575">
    <property type="protein sequence ID" value="KAH7920512.1"/>
    <property type="molecule type" value="Genomic_DNA"/>
</dbReference>
<sequence length="185" mass="20981">MATPPPGPTILYQPPVSVHLVPPEPRLEQFVPIPGPPSKTIHEMIMFNLDVPDPRRCLSDGVPMHYCLLGQGMKDPYEEQFQYVAQDGRNHINFILTWPGYRDLNTLVRVPIYTPNGLLTRRELAMSIATEYHQFVKACDDGALTPENDEWRVGSDAYSFEHISLSSIWTSDGNLWFASIRVASR</sequence>
<proteinExistence type="predicted"/>
<organism evidence="1 2">
    <name type="scientific">Leucogyrophana mollusca</name>
    <dbReference type="NCBI Taxonomy" id="85980"/>
    <lineage>
        <taxon>Eukaryota</taxon>
        <taxon>Fungi</taxon>
        <taxon>Dikarya</taxon>
        <taxon>Basidiomycota</taxon>
        <taxon>Agaricomycotina</taxon>
        <taxon>Agaricomycetes</taxon>
        <taxon>Agaricomycetidae</taxon>
        <taxon>Boletales</taxon>
        <taxon>Boletales incertae sedis</taxon>
        <taxon>Leucogyrophana</taxon>
    </lineage>
</organism>